<proteinExistence type="predicted"/>
<protein>
    <recommendedName>
        <fullName evidence="4">Low affinity iron transporter</fullName>
    </recommendedName>
</protein>
<dbReference type="Pfam" id="PF04120">
    <property type="entry name" value="Iron_permease"/>
    <property type="match status" value="2"/>
</dbReference>
<keyword evidence="3" id="KW-1185">Reference proteome</keyword>
<feature type="transmembrane region" description="Helical" evidence="1">
    <location>
        <begin position="102"/>
        <end position="121"/>
    </location>
</feature>
<gene>
    <name evidence="2" type="ORF">SLS63_011642</name>
</gene>
<organism evidence="2 3">
    <name type="scientific">Diaporthe eres</name>
    <name type="common">Phomopsis oblonga</name>
    <dbReference type="NCBI Taxonomy" id="83184"/>
    <lineage>
        <taxon>Eukaryota</taxon>
        <taxon>Fungi</taxon>
        <taxon>Dikarya</taxon>
        <taxon>Ascomycota</taxon>
        <taxon>Pezizomycotina</taxon>
        <taxon>Sordariomycetes</taxon>
        <taxon>Sordariomycetidae</taxon>
        <taxon>Diaporthales</taxon>
        <taxon>Diaporthaceae</taxon>
        <taxon>Diaporthe</taxon>
        <taxon>Diaporthe eres species complex</taxon>
    </lineage>
</organism>
<evidence type="ECO:0000256" key="1">
    <source>
        <dbReference type="SAM" id="Phobius"/>
    </source>
</evidence>
<feature type="transmembrane region" description="Helical" evidence="1">
    <location>
        <begin position="415"/>
        <end position="434"/>
    </location>
</feature>
<keyword evidence="1" id="KW-0472">Membrane</keyword>
<dbReference type="Proteomes" id="UP001430848">
    <property type="component" value="Unassembled WGS sequence"/>
</dbReference>
<dbReference type="EMBL" id="JAKNSF020000114">
    <property type="protein sequence ID" value="KAK7714668.1"/>
    <property type="molecule type" value="Genomic_DNA"/>
</dbReference>
<comment type="caution">
    <text evidence="2">The sequence shown here is derived from an EMBL/GenBank/DDBJ whole genome shotgun (WGS) entry which is preliminary data.</text>
</comment>
<name>A0ABR1NTH5_DIAER</name>
<feature type="transmembrane region" description="Helical" evidence="1">
    <location>
        <begin position="446"/>
        <end position="466"/>
    </location>
</feature>
<feature type="transmembrane region" description="Helical" evidence="1">
    <location>
        <begin position="195"/>
        <end position="215"/>
    </location>
</feature>
<reference evidence="2 3" key="1">
    <citation type="submission" date="2024-02" db="EMBL/GenBank/DDBJ databases">
        <title>De novo assembly and annotation of 12 fungi associated with fruit tree decline syndrome in Ontario, Canada.</title>
        <authorList>
            <person name="Sulman M."/>
            <person name="Ellouze W."/>
            <person name="Ilyukhin E."/>
        </authorList>
    </citation>
    <scope>NUCLEOTIDE SEQUENCE [LARGE SCALE GENOMIC DNA]</scope>
    <source>
        <strain evidence="2 3">M169</strain>
    </source>
</reference>
<keyword evidence="1" id="KW-0812">Transmembrane</keyword>
<evidence type="ECO:0000313" key="3">
    <source>
        <dbReference type="Proteomes" id="UP001430848"/>
    </source>
</evidence>
<dbReference type="InterPro" id="IPR007251">
    <property type="entry name" value="Iron_permease_Fet4"/>
</dbReference>
<feature type="transmembrane region" description="Helical" evidence="1">
    <location>
        <begin position="300"/>
        <end position="324"/>
    </location>
</feature>
<keyword evidence="1" id="KW-1133">Transmembrane helix</keyword>
<feature type="transmembrane region" description="Helical" evidence="1">
    <location>
        <begin position="227"/>
        <end position="247"/>
    </location>
</feature>
<evidence type="ECO:0000313" key="2">
    <source>
        <dbReference type="EMBL" id="KAK7714668.1"/>
    </source>
</evidence>
<evidence type="ECO:0008006" key="4">
    <source>
        <dbReference type="Google" id="ProtNLM"/>
    </source>
</evidence>
<accession>A0ABR1NTH5</accession>
<feature type="transmembrane region" description="Helical" evidence="1">
    <location>
        <begin position="336"/>
        <end position="355"/>
    </location>
</feature>
<sequence>MQMRLIDALRAPGFKGSIEEAAPTQHVLVMTSNSVGRDSTLVDPVLDQYAIEPAAKPKGRRLDRWLDRLVQASGSEPIFLLVLAGLLAWAFLGISYGSSPDWAVIISDVQATVSYVFDSLLMRQQLNAYDTHLRVCARLRSRSLSHRRMLRYIMRSDRWKAVDRTQSEGFEQVGLAPGLPAETWVGHISTLASKAMGHIITVGLFWAGIFVWLGFGNRMGWSDTWQLYINSATSAWMVLIFAFLANIRERHERYMDKCLAQIFEADSAIELKLRIITGDATPNPVVVIPGPKVSRLQRAIFYYADLVGTLVGVTILIVVLVVWLCIGPVMAFDSNWWLLIGTYAGLIGLNDGFVLRNVQARLDDYQQAAFGEVILDDSNVFVDTGIQPPVAEQAQDSSISCRLSVKLADICAHEITVVLGVLLIIGLIVGSSLMKWTETRQLLCNIPPSIVESFFMMILITGHNILDSRRRVDLHNLYTRRLRILAFVGRLVVVETKPSTGLEHEHIRQQGPEI</sequence>
<feature type="transmembrane region" description="Helical" evidence="1">
    <location>
        <begin position="78"/>
        <end position="96"/>
    </location>
</feature>